<dbReference type="KEGG" id="rue:DT065_06190"/>
<proteinExistence type="predicted"/>
<evidence type="ECO:0000313" key="1">
    <source>
        <dbReference type="EMBL" id="AXF55650.1"/>
    </source>
</evidence>
<protein>
    <submittedName>
        <fullName evidence="1">Uncharacterized protein</fullName>
    </submittedName>
</protein>
<dbReference type="EMBL" id="CP031092">
    <property type="protein sequence ID" value="AXF55650.1"/>
    <property type="molecule type" value="Genomic_DNA"/>
</dbReference>
<gene>
    <name evidence="1" type="ORF">DT065_06190</name>
</gene>
<evidence type="ECO:0000313" key="2">
    <source>
        <dbReference type="Proteomes" id="UP000252100"/>
    </source>
</evidence>
<sequence length="72" mass="8093">MGYIPMQHNVIAAQYGNRVQAAQPLIKANPPVFRVTAKRIDRRKDDDTHACRPLQSSGRYVTGKGHRFDAMA</sequence>
<dbReference type="RefSeq" id="WP_114371718.1">
    <property type="nucleotide sequence ID" value="NZ_CP031092.1"/>
</dbReference>
<dbReference type="AlphaFoldDB" id="A0A345BXG9"/>
<name>A0A345BXG9_9BACI</name>
<reference evidence="1 2" key="1">
    <citation type="journal article" date="2018" name="J. Microbiol.">
        <title>Salicibibacter kimchii gen. nov., sp. nov., a moderately halophilic and alkalitolerant bacterium in the family Bacillaceae, isolated from kimchi.</title>
        <authorList>
            <person name="Jang J.Y."/>
            <person name="Oh Y.J."/>
            <person name="Lim S.K."/>
            <person name="Park H.K."/>
            <person name="Lee C."/>
            <person name="Kim J.Y."/>
            <person name="Lee M.A."/>
            <person name="Choi H.J."/>
        </authorList>
    </citation>
    <scope>NUCLEOTIDE SEQUENCE [LARGE SCALE GENOMIC DNA]</scope>
    <source>
        <strain evidence="1 2">NKC1-1</strain>
    </source>
</reference>
<dbReference type="OrthoDB" id="2885467at2"/>
<dbReference type="Proteomes" id="UP000252100">
    <property type="component" value="Chromosome"/>
</dbReference>
<accession>A0A345BXG9</accession>
<organism evidence="1 2">
    <name type="scientific">Salicibibacter kimchii</name>
    <dbReference type="NCBI Taxonomy" id="2099786"/>
    <lineage>
        <taxon>Bacteria</taxon>
        <taxon>Bacillati</taxon>
        <taxon>Bacillota</taxon>
        <taxon>Bacilli</taxon>
        <taxon>Bacillales</taxon>
        <taxon>Bacillaceae</taxon>
        <taxon>Salicibibacter</taxon>
    </lineage>
</organism>
<keyword evidence="2" id="KW-1185">Reference proteome</keyword>